<sequence length="281" mass="29631">MSPAQQSSVPTVALNNGVEIPQLGFGVFQVPPDETQRVVEEALEAGYRHIDTAAAYRNEAGVGAAIAAAGIPREELFITTKLRNGDQGRAREAFDDSRSALGLDYLDLYLIHWPVPSQGLYTAAWGQLEEAYAEGHVRAIGVSNFLPDHLDTLLATATVTPALNQIELHPTFQQRALADLCRAKGIAVEAYSPLGQGADLDADAVRDAAAAHGATPAQAVLAWHLAQGTIVIPKTATRERMAENLAAAALALSPAEVEAITALETGERIGGDPATAAHSQF</sequence>
<dbReference type="PIRSF" id="PIRSF000097">
    <property type="entry name" value="AKR"/>
    <property type="match status" value="1"/>
</dbReference>
<dbReference type="RefSeq" id="WP_066495159.1">
    <property type="nucleotide sequence ID" value="NZ_BJMO01000022.1"/>
</dbReference>
<dbReference type="KEGG" id="satk:SA2016_0634"/>
<evidence type="ECO:0000313" key="8">
    <source>
        <dbReference type="EMBL" id="AMM31325.1"/>
    </source>
</evidence>
<evidence type="ECO:0000256" key="6">
    <source>
        <dbReference type="PIRSR" id="PIRSR000097-3"/>
    </source>
</evidence>
<evidence type="ECO:0000256" key="5">
    <source>
        <dbReference type="PIRSR" id="PIRSR000097-2"/>
    </source>
</evidence>
<dbReference type="PROSITE" id="PS00063">
    <property type="entry name" value="ALDOKETO_REDUCTASE_3"/>
    <property type="match status" value="1"/>
</dbReference>
<feature type="binding site" evidence="5">
    <location>
        <position position="112"/>
    </location>
    <ligand>
        <name>substrate</name>
    </ligand>
</feature>
<dbReference type="GO" id="GO:0016616">
    <property type="term" value="F:oxidoreductase activity, acting on the CH-OH group of donors, NAD or NADP as acceptor"/>
    <property type="evidence" value="ECO:0007669"/>
    <property type="project" value="UniProtKB-ARBA"/>
</dbReference>
<accession>A0A126ZY47</accession>
<comment type="similarity">
    <text evidence="1">Belongs to the aldo/keto reductase family.</text>
</comment>
<dbReference type="FunFam" id="3.20.20.100:FF:000002">
    <property type="entry name" value="2,5-diketo-D-gluconic acid reductase A"/>
    <property type="match status" value="1"/>
</dbReference>
<evidence type="ECO:0000313" key="9">
    <source>
        <dbReference type="Proteomes" id="UP000070134"/>
    </source>
</evidence>
<dbReference type="EMBL" id="CP014518">
    <property type="protein sequence ID" value="AMM31325.1"/>
    <property type="molecule type" value="Genomic_DNA"/>
</dbReference>
<feature type="domain" description="NADP-dependent oxidoreductase" evidence="7">
    <location>
        <begin position="29"/>
        <end position="263"/>
    </location>
</feature>
<dbReference type="PATRIC" id="fig|37927.3.peg.652"/>
<dbReference type="Proteomes" id="UP000070134">
    <property type="component" value="Chromosome"/>
</dbReference>
<dbReference type="InterPro" id="IPR018170">
    <property type="entry name" value="Aldo/ket_reductase_CS"/>
</dbReference>
<gene>
    <name evidence="8" type="ORF">SA2016_0634</name>
</gene>
<feature type="site" description="Lowers pKa of active site Tyr" evidence="6">
    <location>
        <position position="81"/>
    </location>
</feature>
<dbReference type="InterPro" id="IPR020471">
    <property type="entry name" value="AKR"/>
</dbReference>
<dbReference type="PROSITE" id="PS00798">
    <property type="entry name" value="ALDOKETO_REDUCTASE_1"/>
    <property type="match status" value="1"/>
</dbReference>
<reference evidence="8 9" key="1">
    <citation type="submission" date="2016-02" db="EMBL/GenBank/DDBJ databases">
        <title>Complete genome of Sinomonas atrocyanea KCTC 3377.</title>
        <authorList>
            <person name="Kim K.M."/>
        </authorList>
    </citation>
    <scope>NUCLEOTIDE SEQUENCE [LARGE SCALE GENOMIC DNA]</scope>
    <source>
        <strain evidence="8 9">KCTC 3377</strain>
    </source>
</reference>
<dbReference type="OrthoDB" id="9804790at2"/>
<keyword evidence="2" id="KW-0521">NADP</keyword>
<dbReference type="PRINTS" id="PR00069">
    <property type="entry name" value="ALDKETRDTASE"/>
</dbReference>
<keyword evidence="3" id="KW-0560">Oxidoreductase</keyword>
<evidence type="ECO:0000256" key="1">
    <source>
        <dbReference type="ARBA" id="ARBA00007905"/>
    </source>
</evidence>
<dbReference type="InterPro" id="IPR023210">
    <property type="entry name" value="NADP_OxRdtase_dom"/>
</dbReference>
<evidence type="ECO:0000259" key="7">
    <source>
        <dbReference type="Pfam" id="PF00248"/>
    </source>
</evidence>
<name>A0A126ZY47_9MICC</name>
<proteinExistence type="inferred from homology"/>
<evidence type="ECO:0000256" key="4">
    <source>
        <dbReference type="PIRSR" id="PIRSR000097-1"/>
    </source>
</evidence>
<dbReference type="InterPro" id="IPR036812">
    <property type="entry name" value="NAD(P)_OxRdtase_dom_sf"/>
</dbReference>
<dbReference type="PROSITE" id="PS00062">
    <property type="entry name" value="ALDOKETO_REDUCTASE_2"/>
    <property type="match status" value="1"/>
</dbReference>
<dbReference type="SUPFAM" id="SSF51430">
    <property type="entry name" value="NAD(P)-linked oxidoreductase"/>
    <property type="match status" value="1"/>
</dbReference>
<evidence type="ECO:0000256" key="2">
    <source>
        <dbReference type="ARBA" id="ARBA00022857"/>
    </source>
</evidence>
<evidence type="ECO:0000256" key="3">
    <source>
        <dbReference type="ARBA" id="ARBA00023002"/>
    </source>
</evidence>
<protein>
    <submittedName>
        <fullName evidence="8">Aldo/keto reductase</fullName>
    </submittedName>
</protein>
<dbReference type="AlphaFoldDB" id="A0A126ZY47"/>
<dbReference type="PANTHER" id="PTHR43827:SF3">
    <property type="entry name" value="NADP-DEPENDENT OXIDOREDUCTASE DOMAIN-CONTAINING PROTEIN"/>
    <property type="match status" value="1"/>
</dbReference>
<keyword evidence="9" id="KW-1185">Reference proteome</keyword>
<dbReference type="PANTHER" id="PTHR43827">
    <property type="entry name" value="2,5-DIKETO-D-GLUCONIC ACID REDUCTASE"/>
    <property type="match status" value="1"/>
</dbReference>
<dbReference type="STRING" id="37927.SA2016_0634"/>
<organism evidence="8 9">
    <name type="scientific">Sinomonas atrocyanea</name>
    <dbReference type="NCBI Taxonomy" id="37927"/>
    <lineage>
        <taxon>Bacteria</taxon>
        <taxon>Bacillati</taxon>
        <taxon>Actinomycetota</taxon>
        <taxon>Actinomycetes</taxon>
        <taxon>Micrococcales</taxon>
        <taxon>Micrococcaceae</taxon>
        <taxon>Sinomonas</taxon>
    </lineage>
</organism>
<feature type="active site" description="Proton donor" evidence="4">
    <location>
        <position position="56"/>
    </location>
</feature>
<dbReference type="Pfam" id="PF00248">
    <property type="entry name" value="Aldo_ket_red"/>
    <property type="match status" value="1"/>
</dbReference>
<dbReference type="Gene3D" id="3.20.20.100">
    <property type="entry name" value="NADP-dependent oxidoreductase domain"/>
    <property type="match status" value="1"/>
</dbReference>